<name>W2P8K2_PHYN3</name>
<accession>W2P8K2</accession>
<dbReference type="GeneID" id="20193602"/>
<dbReference type="VEuPathDB" id="FungiDB:PPTG_25003"/>
<protein>
    <submittedName>
        <fullName evidence="1">Uncharacterized protein</fullName>
    </submittedName>
</protein>
<dbReference type="RefSeq" id="XP_008917376.1">
    <property type="nucleotide sequence ID" value="XM_008919128.1"/>
</dbReference>
<feature type="non-terminal residue" evidence="1">
    <location>
        <position position="1"/>
    </location>
</feature>
<organism evidence="1 2">
    <name type="scientific">Phytophthora nicotianae (strain INRA-310)</name>
    <name type="common">Phytophthora parasitica</name>
    <dbReference type="NCBI Taxonomy" id="761204"/>
    <lineage>
        <taxon>Eukaryota</taxon>
        <taxon>Sar</taxon>
        <taxon>Stramenopiles</taxon>
        <taxon>Oomycota</taxon>
        <taxon>Peronosporomycetes</taxon>
        <taxon>Peronosporales</taxon>
        <taxon>Peronosporaceae</taxon>
        <taxon>Phytophthora</taxon>
    </lineage>
</organism>
<proteinExistence type="predicted"/>
<evidence type="ECO:0000313" key="2">
    <source>
        <dbReference type="Proteomes" id="UP000018817"/>
    </source>
</evidence>
<gene>
    <name evidence="1" type="ORF">PPTG_25003</name>
</gene>
<sequence length="51" mass="5664">QQHPPHEIEGEKVVKPSVGGYCGSPYPHVDSSSYELHGPDNVEFIDGRKPY</sequence>
<dbReference type="Proteomes" id="UP000018817">
    <property type="component" value="Unassembled WGS sequence"/>
</dbReference>
<dbReference type="AlphaFoldDB" id="W2P8K2"/>
<dbReference type="EMBL" id="KI670081">
    <property type="protein sequence ID" value="ETM97327.1"/>
    <property type="molecule type" value="Genomic_DNA"/>
</dbReference>
<reference evidence="2" key="1">
    <citation type="submission" date="2011-12" db="EMBL/GenBank/DDBJ databases">
        <authorList>
            <consortium name="The Broad Institute Genome Sequencing Platform"/>
            <person name="Russ C."/>
            <person name="Tyler B."/>
            <person name="Panabieres F."/>
            <person name="Shan W."/>
            <person name="Tripathy S."/>
            <person name="Grunwald N."/>
            <person name="Machado M."/>
            <person name="Young S.K."/>
            <person name="Zeng Q."/>
            <person name="Gargeya S."/>
            <person name="Fitzgerald M."/>
            <person name="Haas B."/>
            <person name="Abouelleil A."/>
            <person name="Alvarado L."/>
            <person name="Arachchi H.M."/>
            <person name="Berlin A."/>
            <person name="Chapman S.B."/>
            <person name="Gearin G."/>
            <person name="Goldberg J."/>
            <person name="Griggs A."/>
            <person name="Gujja S."/>
            <person name="Hansen M."/>
            <person name="Heiman D."/>
            <person name="Howarth C."/>
            <person name="Larimer J."/>
            <person name="Lui A."/>
            <person name="MacDonald P.J.P."/>
            <person name="McCowen C."/>
            <person name="Montmayeur A."/>
            <person name="Murphy C."/>
            <person name="Neiman D."/>
            <person name="Pearson M."/>
            <person name="Priest M."/>
            <person name="Roberts A."/>
            <person name="Saif S."/>
            <person name="Shea T."/>
            <person name="Sisk P."/>
            <person name="Stolte C."/>
            <person name="Sykes S."/>
            <person name="Wortman J."/>
            <person name="Nusbaum C."/>
            <person name="Birren B."/>
        </authorList>
    </citation>
    <scope>NUCLEOTIDE SEQUENCE [LARGE SCALE GENOMIC DNA]</scope>
    <source>
        <strain evidence="2">INRA-310</strain>
    </source>
</reference>
<evidence type="ECO:0000313" key="1">
    <source>
        <dbReference type="EMBL" id="ETM97327.1"/>
    </source>
</evidence>
<reference evidence="1 2" key="2">
    <citation type="submission" date="2013-11" db="EMBL/GenBank/DDBJ databases">
        <title>The Genome Sequence of Phytophthora parasitica INRA-310.</title>
        <authorList>
            <consortium name="The Broad Institute Genomics Platform"/>
            <person name="Russ C."/>
            <person name="Tyler B."/>
            <person name="Panabieres F."/>
            <person name="Shan W."/>
            <person name="Tripathy S."/>
            <person name="Grunwald N."/>
            <person name="Machado M."/>
            <person name="Johnson C.S."/>
            <person name="Arredondo F."/>
            <person name="Hong C."/>
            <person name="Coffey M."/>
            <person name="Young S.K."/>
            <person name="Zeng Q."/>
            <person name="Gargeya S."/>
            <person name="Fitzgerald M."/>
            <person name="Abouelleil A."/>
            <person name="Alvarado L."/>
            <person name="Chapman S.B."/>
            <person name="Gainer-Dewar J."/>
            <person name="Goldberg J."/>
            <person name="Griggs A."/>
            <person name="Gujja S."/>
            <person name="Hansen M."/>
            <person name="Howarth C."/>
            <person name="Imamovic A."/>
            <person name="Ireland A."/>
            <person name="Larimer J."/>
            <person name="McCowan C."/>
            <person name="Murphy C."/>
            <person name="Pearson M."/>
            <person name="Poon T.W."/>
            <person name="Priest M."/>
            <person name="Roberts A."/>
            <person name="Saif S."/>
            <person name="Shea T."/>
            <person name="Sykes S."/>
            <person name="Wortman J."/>
            <person name="Nusbaum C."/>
            <person name="Birren B."/>
        </authorList>
    </citation>
    <scope>NUCLEOTIDE SEQUENCE [LARGE SCALE GENOMIC DNA]</scope>
    <source>
        <strain evidence="1 2">INRA-310</strain>
    </source>
</reference>